<dbReference type="Proteomes" id="UP001057455">
    <property type="component" value="Unassembled WGS sequence"/>
</dbReference>
<organism evidence="7 8">
    <name type="scientific">Babesia ovis</name>
    <dbReference type="NCBI Taxonomy" id="5869"/>
    <lineage>
        <taxon>Eukaryota</taxon>
        <taxon>Sar</taxon>
        <taxon>Alveolata</taxon>
        <taxon>Apicomplexa</taxon>
        <taxon>Aconoidasida</taxon>
        <taxon>Piroplasmida</taxon>
        <taxon>Babesiidae</taxon>
        <taxon>Babesia</taxon>
    </lineage>
</organism>
<dbReference type="GO" id="GO:0000462">
    <property type="term" value="P:maturation of SSU-rRNA from tricistronic rRNA transcript (SSU-rRNA, 5.8S rRNA, LSU-rRNA)"/>
    <property type="evidence" value="ECO:0007669"/>
    <property type="project" value="InterPro"/>
</dbReference>
<dbReference type="Pfam" id="PF08640">
    <property type="entry name" value="U3_assoc_6"/>
    <property type="match status" value="1"/>
</dbReference>
<dbReference type="PANTHER" id="PTHR23271:SF1">
    <property type="entry name" value="U3 SMALL NUCLEOLAR RNA-ASSOCIATED PROTEIN 6 HOMOLOG"/>
    <property type="match status" value="1"/>
</dbReference>
<evidence type="ECO:0000256" key="3">
    <source>
        <dbReference type="ARBA" id="ARBA00022552"/>
    </source>
</evidence>
<keyword evidence="8" id="KW-1185">Reference proteome</keyword>
<dbReference type="InterPro" id="IPR003107">
    <property type="entry name" value="HAT"/>
</dbReference>
<proteinExistence type="inferred from homology"/>
<keyword evidence="3" id="KW-0698">rRNA processing</keyword>
<dbReference type="Gene3D" id="1.25.40.10">
    <property type="entry name" value="Tetratricopeptide repeat domain"/>
    <property type="match status" value="1"/>
</dbReference>
<keyword evidence="5" id="KW-0539">Nucleus</keyword>
<gene>
    <name evidence="7" type="ORF">BaOVIS_004370</name>
</gene>
<comment type="similarity">
    <text evidence="2">Belongs to the UTP6 family.</text>
</comment>
<dbReference type="OrthoDB" id="364906at2759"/>
<dbReference type="InterPro" id="IPR013949">
    <property type="entry name" value="Utp6"/>
</dbReference>
<evidence type="ECO:0000313" key="8">
    <source>
        <dbReference type="Proteomes" id="UP001057455"/>
    </source>
</evidence>
<dbReference type="GO" id="GO:0030515">
    <property type="term" value="F:snoRNA binding"/>
    <property type="evidence" value="ECO:0007669"/>
    <property type="project" value="InterPro"/>
</dbReference>
<evidence type="ECO:0000256" key="5">
    <source>
        <dbReference type="ARBA" id="ARBA00023242"/>
    </source>
</evidence>
<keyword evidence="4" id="KW-0677">Repeat</keyword>
<dbReference type="GO" id="GO:0034388">
    <property type="term" value="C:Pwp2p-containing subcomplex of 90S preribosome"/>
    <property type="evidence" value="ECO:0007669"/>
    <property type="project" value="TreeGrafter"/>
</dbReference>
<dbReference type="SMART" id="SM00386">
    <property type="entry name" value="HAT"/>
    <property type="match status" value="2"/>
</dbReference>
<evidence type="ECO:0000259" key="6">
    <source>
        <dbReference type="Pfam" id="PF08640"/>
    </source>
</evidence>
<dbReference type="AlphaFoldDB" id="A0A9W5T8D0"/>
<evidence type="ECO:0000256" key="2">
    <source>
        <dbReference type="ARBA" id="ARBA00010734"/>
    </source>
</evidence>
<dbReference type="InterPro" id="IPR055347">
    <property type="entry name" value="UTP6_N"/>
</dbReference>
<dbReference type="InterPro" id="IPR011990">
    <property type="entry name" value="TPR-like_helical_dom_sf"/>
</dbReference>
<dbReference type="PANTHER" id="PTHR23271">
    <property type="entry name" value="HEPATOCELLULAR CARCINOMA-ASSOCIATED ANTIGEN 66"/>
    <property type="match status" value="1"/>
</dbReference>
<accession>A0A9W5T8D0</accession>
<reference evidence="7" key="1">
    <citation type="submission" date="2019-12" db="EMBL/GenBank/DDBJ databases">
        <title>Genome sequence of Babesia ovis.</title>
        <authorList>
            <person name="Yamagishi J."/>
            <person name="Sevinc F."/>
            <person name="Xuan X."/>
        </authorList>
    </citation>
    <scope>NUCLEOTIDE SEQUENCE</scope>
    <source>
        <strain evidence="7">Selcuk</strain>
    </source>
</reference>
<dbReference type="EMBL" id="BLIY01000003">
    <property type="protein sequence ID" value="GFE53033.1"/>
    <property type="molecule type" value="Genomic_DNA"/>
</dbReference>
<evidence type="ECO:0000256" key="4">
    <source>
        <dbReference type="ARBA" id="ARBA00022737"/>
    </source>
</evidence>
<dbReference type="GO" id="GO:0032040">
    <property type="term" value="C:small-subunit processome"/>
    <property type="evidence" value="ECO:0007669"/>
    <property type="project" value="TreeGrafter"/>
</dbReference>
<name>A0A9W5T8D0_BABOV</name>
<evidence type="ECO:0000313" key="7">
    <source>
        <dbReference type="EMBL" id="GFE53033.1"/>
    </source>
</evidence>
<protein>
    <submittedName>
        <fullName evidence="7">U3 small nucleolar RNA-associated protein 6</fullName>
    </submittedName>
</protein>
<comment type="subcellular location">
    <subcellularLocation>
        <location evidence="1">Nucleus</location>
        <location evidence="1">Nucleolus</location>
    </subcellularLocation>
</comment>
<feature type="domain" description="U3 small nucleolar RNA-associated protein 6 N-terminal" evidence="6">
    <location>
        <begin position="9"/>
        <end position="84"/>
    </location>
</feature>
<sequence>MAARVQQQLEDMVPELRKLTELQLFTDVEIRDIVERRRKYEFGVISTDPVYSRNSFREYINYEIELDRLLQKRLRQAKAQKSKGVVRYRMPSEQGKVPIKVIVRRRIHRIFNRCLKRFVTNVELWKEYCAFCYRIKAVGVMNRAIMGALSKNPTCEDLWKVAAKYTLDLRGSLAARNVIQLALRANPRNLSMFILLLELEVQSSYRIFEYSQSDEVDSKGIGPVELSTKTWVTILRHAIKTMNGADVFKMLFFAASICARVSRVPAFAQKLGDYETFASLVFQEMFNRRHIYPLMGLYVWQHRLLEAILMQRPDGPESSPSPNEVFTGMVEDCKETPGMIPVVSRFIQVVIRSGNDRIGVEMSEDDGPAWVTDIEGSAQDVGTEDATSKNIEPDVPGDAEIKLYCEGLESLKDICFLRSPSEDYDRLSQQCQCVKGMLTRRQLVALMSKYRNFFQKKLELSVAKAGAIISKSSVTTLVDALYNSEDDLLRFVAIQLGYSKGAPISVCGYSLCIEISGELSKDSTNPFVSLLKGNIVKAIGVTDLKPAIKVDMLLLLLNWEIIDARCKVEMVRRTSVNFNRGQLLAGVEAVVRSVSDDLQLVDLVLGLISSSTRIIIEDIAGGNTLVNSLFGIVEKRVPNLVDCLNKYRSNQSGLRNFDLLQVAMSLWQIGHTMAKIDAKVKSTGPSDSLDNGCDSGPVSTHSISGLIDLCEIAVSASESVNVEGTKLRVAFRSHCWNRYLQCAKWLEHLIISMPMLNLHEIECSSDTIASRAYAQLGSSFVTTLV</sequence>
<comment type="caution">
    <text evidence="7">The sequence shown here is derived from an EMBL/GenBank/DDBJ whole genome shotgun (WGS) entry which is preliminary data.</text>
</comment>
<evidence type="ECO:0000256" key="1">
    <source>
        <dbReference type="ARBA" id="ARBA00004604"/>
    </source>
</evidence>